<dbReference type="PROSITE" id="PS00108">
    <property type="entry name" value="PROTEIN_KINASE_ST"/>
    <property type="match status" value="1"/>
</dbReference>
<keyword evidence="4" id="KW-0418">Kinase</keyword>
<feature type="compositionally biased region" description="Low complexity" evidence="6">
    <location>
        <begin position="312"/>
        <end position="325"/>
    </location>
</feature>
<dbReference type="GO" id="GO:0003713">
    <property type="term" value="F:transcription coactivator activity"/>
    <property type="evidence" value="ECO:0007669"/>
    <property type="project" value="TreeGrafter"/>
</dbReference>
<name>A0A8D0D198_SANLU</name>
<reference evidence="8" key="1">
    <citation type="submission" date="2025-08" db="UniProtKB">
        <authorList>
            <consortium name="Ensembl"/>
        </authorList>
    </citation>
    <scope>IDENTIFICATION</scope>
</reference>
<dbReference type="InterPro" id="IPR000719">
    <property type="entry name" value="Prot_kinase_dom"/>
</dbReference>
<sequence>MESAPALFQVKKLDILSSKSVRYLVLDFNGEGCFGKVAKCINLKTCETTAIKIHKMSENHTSQKEVEILTKIRALDPEKKNLVRFIDNFMFQDASCLAFEMLDRSLWDLLNQSQTPLSLHEIRPITQQLLVAFEALKSIGIIHTDLKPDNVMLVNHSEEPFRVKLIDFGMALPASAVKVGMTVQPCAYRAPEVTLGLPISEAIDMWGLGCLMAFLYFGDNLFPDQSPYHMMKAVCRLLGQPKDHVLKVDDYTEYEDRMAFLHLLKRLLDTDAQTRVTPELAQSHCFLMTICSLDDSDEAGYSPSDSETDGESTVSSDGVTSTNSSSHEDADPAAYHFNRQSAALRAHLQRPPSWTSSAEDSYCVSSSYEEQDPQEYSMEPDTSYLSEGEYIPISGDQR</sequence>
<evidence type="ECO:0000259" key="7">
    <source>
        <dbReference type="PROSITE" id="PS50011"/>
    </source>
</evidence>
<evidence type="ECO:0000256" key="1">
    <source>
        <dbReference type="ARBA" id="ARBA00022527"/>
    </source>
</evidence>
<keyword evidence="5" id="KW-0067">ATP-binding</keyword>
<dbReference type="GO" id="GO:0042771">
    <property type="term" value="P:intrinsic apoptotic signaling pathway in response to DNA damage by p53 class mediator"/>
    <property type="evidence" value="ECO:0007669"/>
    <property type="project" value="TreeGrafter"/>
</dbReference>
<keyword evidence="9" id="KW-1185">Reference proteome</keyword>
<proteinExistence type="predicted"/>
<dbReference type="GO" id="GO:0045944">
    <property type="term" value="P:positive regulation of transcription by RNA polymerase II"/>
    <property type="evidence" value="ECO:0007669"/>
    <property type="project" value="TreeGrafter"/>
</dbReference>
<keyword evidence="1" id="KW-0723">Serine/threonine-protein kinase</keyword>
<evidence type="ECO:0000313" key="9">
    <source>
        <dbReference type="Proteomes" id="UP000694568"/>
    </source>
</evidence>
<dbReference type="Ensembl" id="ENSSLUT00000027092.1">
    <property type="protein sequence ID" value="ENSSLUP00000026229.1"/>
    <property type="gene ID" value="ENSSLUG00000011939.1"/>
</dbReference>
<protein>
    <recommendedName>
        <fullName evidence="7">Protein kinase domain-containing protein</fullName>
    </recommendedName>
</protein>
<dbReference type="PANTHER" id="PTHR24058">
    <property type="entry name" value="DUAL SPECIFICITY PROTEIN KINASE"/>
    <property type="match status" value="1"/>
</dbReference>
<dbReference type="GO" id="GO:0005524">
    <property type="term" value="F:ATP binding"/>
    <property type="evidence" value="ECO:0007669"/>
    <property type="project" value="UniProtKB-KW"/>
</dbReference>
<evidence type="ECO:0000256" key="6">
    <source>
        <dbReference type="SAM" id="MobiDB-lite"/>
    </source>
</evidence>
<reference evidence="8" key="2">
    <citation type="submission" date="2025-09" db="UniProtKB">
        <authorList>
            <consortium name="Ensembl"/>
        </authorList>
    </citation>
    <scope>IDENTIFICATION</scope>
</reference>
<dbReference type="SUPFAM" id="SSF56112">
    <property type="entry name" value="Protein kinase-like (PK-like)"/>
    <property type="match status" value="1"/>
</dbReference>
<dbReference type="GO" id="GO:0016605">
    <property type="term" value="C:PML body"/>
    <property type="evidence" value="ECO:0007669"/>
    <property type="project" value="TreeGrafter"/>
</dbReference>
<organism evidence="8 9">
    <name type="scientific">Sander lucioperca</name>
    <name type="common">Pike-perch</name>
    <name type="synonym">Perca lucioperca</name>
    <dbReference type="NCBI Taxonomy" id="283035"/>
    <lineage>
        <taxon>Eukaryota</taxon>
        <taxon>Metazoa</taxon>
        <taxon>Chordata</taxon>
        <taxon>Craniata</taxon>
        <taxon>Vertebrata</taxon>
        <taxon>Euteleostomi</taxon>
        <taxon>Actinopterygii</taxon>
        <taxon>Neopterygii</taxon>
        <taxon>Teleostei</taxon>
        <taxon>Neoteleostei</taxon>
        <taxon>Acanthomorphata</taxon>
        <taxon>Eupercaria</taxon>
        <taxon>Perciformes</taxon>
        <taxon>Percoidei</taxon>
        <taxon>Percidae</taxon>
        <taxon>Luciopercinae</taxon>
        <taxon>Sander</taxon>
    </lineage>
</organism>
<accession>A0A8D0D198</accession>
<dbReference type="GeneTree" id="ENSGT00940000164472"/>
<keyword evidence="2" id="KW-0808">Transferase</keyword>
<keyword evidence="3" id="KW-0547">Nucleotide-binding</keyword>
<evidence type="ECO:0000256" key="4">
    <source>
        <dbReference type="ARBA" id="ARBA00022777"/>
    </source>
</evidence>
<dbReference type="PROSITE" id="PS50011">
    <property type="entry name" value="PROTEIN_KINASE_DOM"/>
    <property type="match status" value="1"/>
</dbReference>
<feature type="region of interest" description="Disordered" evidence="6">
    <location>
        <begin position="298"/>
        <end position="331"/>
    </location>
</feature>
<dbReference type="GO" id="GO:0004713">
    <property type="term" value="F:protein tyrosine kinase activity"/>
    <property type="evidence" value="ECO:0007669"/>
    <property type="project" value="TreeGrafter"/>
</dbReference>
<feature type="region of interest" description="Disordered" evidence="6">
    <location>
        <begin position="346"/>
        <end position="398"/>
    </location>
</feature>
<dbReference type="Pfam" id="PF00069">
    <property type="entry name" value="Pkinase"/>
    <property type="match status" value="1"/>
</dbReference>
<evidence type="ECO:0000313" key="8">
    <source>
        <dbReference type="Ensembl" id="ENSSLUP00000026229.1"/>
    </source>
</evidence>
<dbReference type="Gene3D" id="3.30.200.20">
    <property type="entry name" value="Phosphorylase Kinase, domain 1"/>
    <property type="match status" value="1"/>
</dbReference>
<dbReference type="Proteomes" id="UP000694568">
    <property type="component" value="Unplaced"/>
</dbReference>
<evidence type="ECO:0000256" key="5">
    <source>
        <dbReference type="ARBA" id="ARBA00022840"/>
    </source>
</evidence>
<feature type="domain" description="Protein kinase" evidence="7">
    <location>
        <begin position="23"/>
        <end position="287"/>
    </location>
</feature>
<dbReference type="SMART" id="SM00220">
    <property type="entry name" value="S_TKc"/>
    <property type="match status" value="1"/>
</dbReference>
<dbReference type="InterPro" id="IPR008271">
    <property type="entry name" value="Ser/Thr_kinase_AS"/>
</dbReference>
<dbReference type="InterPro" id="IPR050494">
    <property type="entry name" value="Ser_Thr_dual-spec_kinase"/>
</dbReference>
<dbReference type="GO" id="GO:0007224">
    <property type="term" value="P:smoothened signaling pathway"/>
    <property type="evidence" value="ECO:0007669"/>
    <property type="project" value="TreeGrafter"/>
</dbReference>
<feature type="compositionally biased region" description="Polar residues" evidence="6">
    <location>
        <begin position="352"/>
        <end position="368"/>
    </location>
</feature>
<dbReference type="GO" id="GO:0003714">
    <property type="term" value="F:transcription corepressor activity"/>
    <property type="evidence" value="ECO:0007669"/>
    <property type="project" value="TreeGrafter"/>
</dbReference>
<dbReference type="GO" id="GO:0004674">
    <property type="term" value="F:protein serine/threonine kinase activity"/>
    <property type="evidence" value="ECO:0007669"/>
    <property type="project" value="UniProtKB-KW"/>
</dbReference>
<dbReference type="AlphaFoldDB" id="A0A8D0D198"/>
<dbReference type="InterPro" id="IPR011009">
    <property type="entry name" value="Kinase-like_dom_sf"/>
</dbReference>
<evidence type="ECO:0000256" key="3">
    <source>
        <dbReference type="ARBA" id="ARBA00022741"/>
    </source>
</evidence>
<dbReference type="Gene3D" id="1.10.510.10">
    <property type="entry name" value="Transferase(Phosphotransferase) domain 1"/>
    <property type="match status" value="1"/>
</dbReference>
<evidence type="ECO:0000256" key="2">
    <source>
        <dbReference type="ARBA" id="ARBA00022679"/>
    </source>
</evidence>
<dbReference type="GO" id="GO:0005737">
    <property type="term" value="C:cytoplasm"/>
    <property type="evidence" value="ECO:0007669"/>
    <property type="project" value="TreeGrafter"/>
</dbReference>
<dbReference type="PANTHER" id="PTHR24058:SF53">
    <property type="entry name" value="HOMEODOMAIN-INTERACTING PROTEIN KINASE 2"/>
    <property type="match status" value="1"/>
</dbReference>
<dbReference type="GO" id="GO:0046332">
    <property type="term" value="F:SMAD binding"/>
    <property type="evidence" value="ECO:0007669"/>
    <property type="project" value="TreeGrafter"/>
</dbReference>